<sequence length="110" mass="12466">MQKNGRKKGDGFPLNGVEPEEDLVLLDLGEATGENGNIPNIEVLEDMVDMIVEIINQDLVVQFTKESGTKDYKVWPEIADISVVSRNQIVRQLEQPETVILGRNFYMKFD</sequence>
<comment type="caution">
    <text evidence="1">The sequence shown here is derived from an EMBL/GenBank/DDBJ whole genome shotgun (WGS) entry which is preliminary data.</text>
</comment>
<protein>
    <submittedName>
        <fullName evidence="1">Uncharacterized protein</fullName>
    </submittedName>
</protein>
<evidence type="ECO:0000313" key="1">
    <source>
        <dbReference type="EMBL" id="VDI82507.1"/>
    </source>
</evidence>
<dbReference type="Proteomes" id="UP000596742">
    <property type="component" value="Unassembled WGS sequence"/>
</dbReference>
<gene>
    <name evidence="1" type="ORF">MGAL_10B050048</name>
</gene>
<proteinExistence type="predicted"/>
<accession>A0A8B6HNR9</accession>
<dbReference type="OrthoDB" id="10628889at2759"/>
<name>A0A8B6HNR9_MYTGA</name>
<evidence type="ECO:0000313" key="2">
    <source>
        <dbReference type="Proteomes" id="UP000596742"/>
    </source>
</evidence>
<reference evidence="1" key="1">
    <citation type="submission" date="2018-11" db="EMBL/GenBank/DDBJ databases">
        <authorList>
            <person name="Alioto T."/>
            <person name="Alioto T."/>
        </authorList>
    </citation>
    <scope>NUCLEOTIDE SEQUENCE</scope>
</reference>
<keyword evidence="2" id="KW-1185">Reference proteome</keyword>
<dbReference type="AlphaFoldDB" id="A0A8B6HNR9"/>
<organism evidence="1 2">
    <name type="scientific">Mytilus galloprovincialis</name>
    <name type="common">Mediterranean mussel</name>
    <dbReference type="NCBI Taxonomy" id="29158"/>
    <lineage>
        <taxon>Eukaryota</taxon>
        <taxon>Metazoa</taxon>
        <taxon>Spiralia</taxon>
        <taxon>Lophotrochozoa</taxon>
        <taxon>Mollusca</taxon>
        <taxon>Bivalvia</taxon>
        <taxon>Autobranchia</taxon>
        <taxon>Pteriomorphia</taxon>
        <taxon>Mytilida</taxon>
        <taxon>Mytiloidea</taxon>
        <taxon>Mytilidae</taxon>
        <taxon>Mytilinae</taxon>
        <taxon>Mytilus</taxon>
    </lineage>
</organism>
<dbReference type="EMBL" id="UYJE01010369">
    <property type="protein sequence ID" value="VDI82507.1"/>
    <property type="molecule type" value="Genomic_DNA"/>
</dbReference>